<protein>
    <recommendedName>
        <fullName evidence="5">Peptidase inhibitor family I36</fullName>
    </recommendedName>
</protein>
<evidence type="ECO:0000256" key="2">
    <source>
        <dbReference type="SAM" id="SignalP"/>
    </source>
</evidence>
<evidence type="ECO:0000313" key="3">
    <source>
        <dbReference type="EMBL" id="GGU72740.1"/>
    </source>
</evidence>
<feature type="region of interest" description="Disordered" evidence="1">
    <location>
        <begin position="81"/>
        <end position="121"/>
    </location>
</feature>
<comment type="caution">
    <text evidence="3">The sequence shown here is derived from an EMBL/GenBank/DDBJ whole genome shotgun (WGS) entry which is preliminary data.</text>
</comment>
<feature type="signal peptide" evidence="2">
    <location>
        <begin position="1"/>
        <end position="29"/>
    </location>
</feature>
<name>A0ABQ2VB96_9ACTN</name>
<evidence type="ECO:0008006" key="5">
    <source>
        <dbReference type="Google" id="ProtNLM"/>
    </source>
</evidence>
<evidence type="ECO:0000313" key="4">
    <source>
        <dbReference type="Proteomes" id="UP000654471"/>
    </source>
</evidence>
<accession>A0ABQ2VB96</accession>
<gene>
    <name evidence="3" type="ORF">GCM10010211_43230</name>
</gene>
<keyword evidence="2" id="KW-0732">Signal</keyword>
<keyword evidence="4" id="KW-1185">Reference proteome</keyword>
<sequence length="121" mass="12576">MRIHHVTAALGSLAAAAALALATTAPAHARTGAVSDAPARAAADCPQGYVCFWSEPDFGGEMRAAQNPQHDCEATPVQPARSVYNHGSDSRTFSSKPRCSVRVGSLEPGGSARSIEVSSWQ</sequence>
<evidence type="ECO:0000256" key="1">
    <source>
        <dbReference type="SAM" id="MobiDB-lite"/>
    </source>
</evidence>
<organism evidence="3 4">
    <name type="scientific">Streptomyces albospinus</name>
    <dbReference type="NCBI Taxonomy" id="285515"/>
    <lineage>
        <taxon>Bacteria</taxon>
        <taxon>Bacillati</taxon>
        <taxon>Actinomycetota</taxon>
        <taxon>Actinomycetes</taxon>
        <taxon>Kitasatosporales</taxon>
        <taxon>Streptomycetaceae</taxon>
        <taxon>Streptomyces</taxon>
    </lineage>
</organism>
<dbReference type="EMBL" id="BMRP01000015">
    <property type="protein sequence ID" value="GGU72740.1"/>
    <property type="molecule type" value="Genomic_DNA"/>
</dbReference>
<feature type="chain" id="PRO_5047045384" description="Peptidase inhibitor family I36" evidence="2">
    <location>
        <begin position="30"/>
        <end position="121"/>
    </location>
</feature>
<dbReference type="Pfam" id="PF03995">
    <property type="entry name" value="Inhibitor_I36"/>
    <property type="match status" value="1"/>
</dbReference>
<proteinExistence type="predicted"/>
<dbReference type="RefSeq" id="WP_189302406.1">
    <property type="nucleotide sequence ID" value="NZ_BMRP01000015.1"/>
</dbReference>
<feature type="compositionally biased region" description="Polar residues" evidence="1">
    <location>
        <begin position="85"/>
        <end position="97"/>
    </location>
</feature>
<dbReference type="Proteomes" id="UP000654471">
    <property type="component" value="Unassembled WGS sequence"/>
</dbReference>
<reference evidence="4" key="1">
    <citation type="journal article" date="2019" name="Int. J. Syst. Evol. Microbiol.">
        <title>The Global Catalogue of Microorganisms (GCM) 10K type strain sequencing project: providing services to taxonomists for standard genome sequencing and annotation.</title>
        <authorList>
            <consortium name="The Broad Institute Genomics Platform"/>
            <consortium name="The Broad Institute Genome Sequencing Center for Infectious Disease"/>
            <person name="Wu L."/>
            <person name="Ma J."/>
        </authorList>
    </citation>
    <scope>NUCLEOTIDE SEQUENCE [LARGE SCALE GENOMIC DNA]</scope>
    <source>
        <strain evidence="4">JCM 3399</strain>
    </source>
</reference>